<keyword evidence="2" id="KW-1185">Reference proteome</keyword>
<dbReference type="EMBL" id="MCFE01000047">
    <property type="protein sequence ID" value="ORY03382.1"/>
    <property type="molecule type" value="Genomic_DNA"/>
</dbReference>
<reference evidence="1 2" key="1">
    <citation type="submission" date="2016-07" db="EMBL/GenBank/DDBJ databases">
        <title>Pervasive Adenine N6-methylation of Active Genes in Fungi.</title>
        <authorList>
            <consortium name="DOE Joint Genome Institute"/>
            <person name="Mondo S.J."/>
            <person name="Dannebaum R.O."/>
            <person name="Kuo R.C."/>
            <person name="Labutti K."/>
            <person name="Haridas S."/>
            <person name="Kuo A."/>
            <person name="Salamov A."/>
            <person name="Ahrendt S.R."/>
            <person name="Lipzen A."/>
            <person name="Sullivan W."/>
            <person name="Andreopoulos W.B."/>
            <person name="Clum A."/>
            <person name="Lindquist E."/>
            <person name="Daum C."/>
            <person name="Ramamoorthy G.K."/>
            <person name="Gryganskyi A."/>
            <person name="Culley D."/>
            <person name="Magnuson J.K."/>
            <person name="James T.Y."/>
            <person name="O'Malley M.A."/>
            <person name="Stajich J.E."/>
            <person name="Spatafora J.W."/>
            <person name="Visel A."/>
            <person name="Grigoriev I.V."/>
        </authorList>
    </citation>
    <scope>NUCLEOTIDE SEQUENCE [LARGE SCALE GENOMIC DNA]</scope>
    <source>
        <strain evidence="1 2">CBS 931.73</strain>
    </source>
</reference>
<dbReference type="InParanoid" id="A0A1Y1YZB4"/>
<dbReference type="AlphaFoldDB" id="A0A1Y1YZB4"/>
<evidence type="ECO:0000313" key="1">
    <source>
        <dbReference type="EMBL" id="ORY03382.1"/>
    </source>
</evidence>
<dbReference type="Proteomes" id="UP000193498">
    <property type="component" value="Unassembled WGS sequence"/>
</dbReference>
<accession>A0A1Y1YZB4</accession>
<protein>
    <submittedName>
        <fullName evidence="1">Uncharacterized protein</fullName>
    </submittedName>
</protein>
<organism evidence="1 2">
    <name type="scientific">Basidiobolus meristosporus CBS 931.73</name>
    <dbReference type="NCBI Taxonomy" id="1314790"/>
    <lineage>
        <taxon>Eukaryota</taxon>
        <taxon>Fungi</taxon>
        <taxon>Fungi incertae sedis</taxon>
        <taxon>Zoopagomycota</taxon>
        <taxon>Entomophthoromycotina</taxon>
        <taxon>Basidiobolomycetes</taxon>
        <taxon>Basidiobolales</taxon>
        <taxon>Basidiobolaceae</taxon>
        <taxon>Basidiobolus</taxon>
    </lineage>
</organism>
<gene>
    <name evidence="1" type="ORF">K493DRAFT_71021</name>
</gene>
<comment type="caution">
    <text evidence="1">The sequence shown here is derived from an EMBL/GenBank/DDBJ whole genome shotgun (WGS) entry which is preliminary data.</text>
</comment>
<name>A0A1Y1YZB4_9FUNG</name>
<evidence type="ECO:0000313" key="2">
    <source>
        <dbReference type="Proteomes" id="UP000193498"/>
    </source>
</evidence>
<sequence>MPLTTRCASPRMYTRLLSALGLISVHLLKWTHNTNTMAKAQELSRLLLDVWIHSIQYSNSIFHKLGEYFEFERYFKMACGTFIWAWDFNLSVSINTDEHFVLLLNRLIQAVRVL</sequence>
<proteinExistence type="predicted"/>